<evidence type="ECO:0000313" key="2">
    <source>
        <dbReference type="Proteomes" id="UP000287857"/>
    </source>
</evidence>
<dbReference type="PANTHER" id="PTHR41260:SF1">
    <property type="entry name" value="PROTEIN ECSC"/>
    <property type="match status" value="1"/>
</dbReference>
<sequence>MEETEKNKGIMILDSLYERCLNGVPKISKPVEELANDYIKKYGYTDKAIDKLIQTQLSKNTLNGFVTSFGGFITMPVTLPANITSVLYVQMRMIAAISIIRGYDLNDDEVQTFVYGCMVKKAMTDGLKQAGVQTANKVTLNAINKIPGKALTAINQKIGYRFITRAGTKGTINLTKVVPVVGAGVGGTIDFITTKFIANRAKKVFAGNNVIDVSAFD</sequence>
<dbReference type="Proteomes" id="UP000287857">
    <property type="component" value="Unassembled WGS sequence"/>
</dbReference>
<comment type="caution">
    <text evidence="1">The sequence shown here is derived from an EMBL/GenBank/DDBJ whole genome shotgun (WGS) entry which is preliminary data.</text>
</comment>
<evidence type="ECO:0000313" key="1">
    <source>
        <dbReference type="EMBL" id="RSU00227.1"/>
    </source>
</evidence>
<gene>
    <name evidence="1" type="ORF">CBF37_02715</name>
</gene>
<dbReference type="RefSeq" id="WP_125983179.1">
    <property type="nucleotide sequence ID" value="NZ_NGJS01000002.1"/>
</dbReference>
<dbReference type="AlphaFoldDB" id="A0A430A1I8"/>
<dbReference type="OrthoDB" id="1425703at2"/>
<dbReference type="Pfam" id="PF12787">
    <property type="entry name" value="EcsC"/>
    <property type="match status" value="1"/>
</dbReference>
<proteinExistence type="predicted"/>
<accession>A0A430A1I8</accession>
<dbReference type="EMBL" id="NGJS01000002">
    <property type="protein sequence ID" value="RSU00227.1"/>
    <property type="molecule type" value="Genomic_DNA"/>
</dbReference>
<dbReference type="InterPro" id="IPR024787">
    <property type="entry name" value="EcsC"/>
</dbReference>
<protein>
    <submittedName>
        <fullName evidence="1">EcsC family protein</fullName>
    </submittedName>
</protein>
<name>A0A430A1I8_9ENTE</name>
<dbReference type="PANTHER" id="PTHR41260">
    <property type="entry name" value="PROTEIN ECSC"/>
    <property type="match status" value="1"/>
</dbReference>
<reference evidence="1 2" key="1">
    <citation type="submission" date="2017-05" db="EMBL/GenBank/DDBJ databases">
        <title>Vagococcus spp. assemblies.</title>
        <authorList>
            <person name="Gulvik C.A."/>
        </authorList>
    </citation>
    <scope>NUCLEOTIDE SEQUENCE [LARGE SCALE GENOMIC DNA]</scope>
    <source>
        <strain evidence="1 2">SS1995</strain>
    </source>
</reference>
<organism evidence="1 2">
    <name type="scientific">Vagococcus vulneris</name>
    <dbReference type="NCBI Taxonomy" id="1977869"/>
    <lineage>
        <taxon>Bacteria</taxon>
        <taxon>Bacillati</taxon>
        <taxon>Bacillota</taxon>
        <taxon>Bacilli</taxon>
        <taxon>Lactobacillales</taxon>
        <taxon>Enterococcaceae</taxon>
        <taxon>Vagococcus</taxon>
    </lineage>
</organism>
<keyword evidence="2" id="KW-1185">Reference proteome</keyword>